<gene>
    <name evidence="1" type="ORF">QCA50_004182</name>
</gene>
<dbReference type="Proteomes" id="UP001385951">
    <property type="component" value="Unassembled WGS sequence"/>
</dbReference>
<evidence type="ECO:0000313" key="2">
    <source>
        <dbReference type="Proteomes" id="UP001385951"/>
    </source>
</evidence>
<accession>A0AAW0GKS8</accession>
<organism evidence="1 2">
    <name type="scientific">Cerrena zonata</name>
    <dbReference type="NCBI Taxonomy" id="2478898"/>
    <lineage>
        <taxon>Eukaryota</taxon>
        <taxon>Fungi</taxon>
        <taxon>Dikarya</taxon>
        <taxon>Basidiomycota</taxon>
        <taxon>Agaricomycotina</taxon>
        <taxon>Agaricomycetes</taxon>
        <taxon>Polyporales</taxon>
        <taxon>Cerrenaceae</taxon>
        <taxon>Cerrena</taxon>
    </lineage>
</organism>
<comment type="caution">
    <text evidence="1">The sequence shown here is derived from an EMBL/GenBank/DDBJ whole genome shotgun (WGS) entry which is preliminary data.</text>
</comment>
<sequence length="160" mass="18373">MNSHADVSLPMAMNERGHHYDPIYKDAVDPRNVGINTIYDSPGLILISVSWSWAVALKLARFQKNDPHDIAQILSLGYRQTRVVWTARILEEWIRSNCWAMGYDGYNPVLMENIRNRIQSSIDMTRLLNPAMALQPGPASQMPSAYMMVWIPCYFAEIRM</sequence>
<keyword evidence="2" id="KW-1185">Reference proteome</keyword>
<protein>
    <submittedName>
        <fullName evidence="1">Uncharacterized protein</fullName>
    </submittedName>
</protein>
<dbReference type="AlphaFoldDB" id="A0AAW0GKS8"/>
<dbReference type="EMBL" id="JASBNA010000004">
    <property type="protein sequence ID" value="KAK7692552.1"/>
    <property type="molecule type" value="Genomic_DNA"/>
</dbReference>
<name>A0AAW0GKS8_9APHY</name>
<evidence type="ECO:0000313" key="1">
    <source>
        <dbReference type="EMBL" id="KAK7692552.1"/>
    </source>
</evidence>
<reference evidence="1 2" key="1">
    <citation type="submission" date="2022-09" db="EMBL/GenBank/DDBJ databases">
        <authorList>
            <person name="Palmer J.M."/>
        </authorList>
    </citation>
    <scope>NUCLEOTIDE SEQUENCE [LARGE SCALE GENOMIC DNA]</scope>
    <source>
        <strain evidence="1 2">DSM 7382</strain>
    </source>
</reference>
<proteinExistence type="predicted"/>